<dbReference type="OrthoDB" id="7412654at2"/>
<dbReference type="KEGG" id="amx:AM2010_2398"/>
<dbReference type="EMBL" id="CP011805">
    <property type="protein sequence ID" value="AKM08454.1"/>
    <property type="molecule type" value="Genomic_DNA"/>
</dbReference>
<dbReference type="AlphaFoldDB" id="A0A0G3XCX3"/>
<gene>
    <name evidence="1" type="ORF">AM2010_2398</name>
</gene>
<proteinExistence type="predicted"/>
<keyword evidence="2" id="KW-1185">Reference proteome</keyword>
<dbReference type="PATRIC" id="fig|543877.4.peg.2432"/>
<name>A0A0G3XCX3_9SPHN</name>
<sequence length="182" mass="19363">MNNTQVGGLRAHRANALALRLELGLPETSTGTSAITFGCVSAATLPVMEALACKAAEDRQDAVFAVYSSPSDTSPAWYFLVFRMLDGIGLVRVEPACVGAEKPLVLVTMDRSRQFDIDERGVLREVAVEKAATRRKARIRAESRIAAAVEAVGPLLESGAWEETTFAFHADGTAVPVDTAAA</sequence>
<organism evidence="1 2">
    <name type="scientific">Pelagerythrobacter marensis</name>
    <dbReference type="NCBI Taxonomy" id="543877"/>
    <lineage>
        <taxon>Bacteria</taxon>
        <taxon>Pseudomonadati</taxon>
        <taxon>Pseudomonadota</taxon>
        <taxon>Alphaproteobacteria</taxon>
        <taxon>Sphingomonadales</taxon>
        <taxon>Erythrobacteraceae</taxon>
        <taxon>Pelagerythrobacter</taxon>
    </lineage>
</organism>
<dbReference type="Proteomes" id="UP000037643">
    <property type="component" value="Chromosome"/>
</dbReference>
<evidence type="ECO:0000313" key="2">
    <source>
        <dbReference type="Proteomes" id="UP000037643"/>
    </source>
</evidence>
<dbReference type="STRING" id="543877.AM2010_2398"/>
<evidence type="ECO:0000313" key="1">
    <source>
        <dbReference type="EMBL" id="AKM08454.1"/>
    </source>
</evidence>
<accession>A0A0G3XCX3</accession>
<reference evidence="1 2" key="1">
    <citation type="submission" date="2015-06" db="EMBL/GenBank/DDBJ databases">
        <authorList>
            <person name="Kim K.M."/>
        </authorList>
    </citation>
    <scope>NUCLEOTIDE SEQUENCE [LARGE SCALE GENOMIC DNA]</scope>
    <source>
        <strain evidence="1 2">KCTC 22370</strain>
    </source>
</reference>
<protein>
    <submittedName>
        <fullName evidence="1">Uncharacterized protein</fullName>
    </submittedName>
</protein>
<dbReference type="RefSeq" id="WP_150115286.1">
    <property type="nucleotide sequence ID" value="NZ_CP011805.1"/>
</dbReference>